<evidence type="ECO:0000256" key="7">
    <source>
        <dbReference type="ARBA" id="ARBA00022833"/>
    </source>
</evidence>
<dbReference type="InterPro" id="IPR034977">
    <property type="entry name" value="CPEB1_RRM1"/>
</dbReference>
<dbReference type="Proteomes" id="UP000018467">
    <property type="component" value="Unassembled WGS sequence"/>
</dbReference>
<keyword evidence="7" id="KW-0862">Zinc</keyword>
<dbReference type="GO" id="GO:0045202">
    <property type="term" value="C:synapse"/>
    <property type="evidence" value="ECO:0007669"/>
    <property type="project" value="TreeGrafter"/>
</dbReference>
<evidence type="ECO:0000313" key="16">
    <source>
        <dbReference type="Proteomes" id="UP000018467"/>
    </source>
</evidence>
<evidence type="ECO:0000256" key="6">
    <source>
        <dbReference type="ARBA" id="ARBA00022737"/>
    </source>
</evidence>
<dbReference type="Gene3D" id="3.30.70.330">
    <property type="match status" value="2"/>
</dbReference>
<reference evidence="15" key="4">
    <citation type="submission" date="2025-09" db="UniProtKB">
        <authorList>
            <consortium name="Ensembl"/>
        </authorList>
    </citation>
    <scope>IDENTIFICATION</scope>
</reference>
<dbReference type="GO" id="GO:0043005">
    <property type="term" value="C:neuron projection"/>
    <property type="evidence" value="ECO:0007669"/>
    <property type="project" value="TreeGrafter"/>
</dbReference>
<dbReference type="InterPro" id="IPR000504">
    <property type="entry name" value="RRM_dom"/>
</dbReference>
<dbReference type="PROSITE" id="PS50102">
    <property type="entry name" value="RRM"/>
    <property type="match status" value="2"/>
</dbReference>
<dbReference type="InterPro" id="IPR035979">
    <property type="entry name" value="RBD_domain_sf"/>
</dbReference>
<dbReference type="Pfam" id="PF16366">
    <property type="entry name" value="CEBP_ZZ"/>
    <property type="match status" value="1"/>
</dbReference>
<keyword evidence="9 11" id="KW-0694">RNA-binding</keyword>
<dbReference type="PANTHER" id="PTHR12566">
    <property type="entry name" value="CYTOPLASMIC POLYADENYLATION ELEMENT BINDING PROTEIN CPEB"/>
    <property type="match status" value="1"/>
</dbReference>
<dbReference type="CDD" id="cd19757">
    <property type="entry name" value="Bbox1"/>
    <property type="match status" value="1"/>
</dbReference>
<evidence type="ECO:0000256" key="1">
    <source>
        <dbReference type="ARBA" id="ARBA00004496"/>
    </source>
</evidence>
<name>A0A3B1IN85_ASTMX</name>
<evidence type="ECO:0000256" key="4">
    <source>
        <dbReference type="ARBA" id="ARBA00022664"/>
    </source>
</evidence>
<dbReference type="FunFam" id="4.10.640.40:FF:000002">
    <property type="entry name" value="Putative Cytoplasmic polyadenylation element-binding protein 1"/>
    <property type="match status" value="1"/>
</dbReference>
<feature type="domain" description="RRM" evidence="14">
    <location>
        <begin position="422"/>
        <end position="503"/>
    </location>
</feature>
<keyword evidence="13" id="KW-0732">Signal</keyword>
<evidence type="ECO:0000256" key="9">
    <source>
        <dbReference type="ARBA" id="ARBA00022884"/>
    </source>
</evidence>
<dbReference type="GO" id="GO:0003730">
    <property type="term" value="F:mRNA 3'-UTR binding"/>
    <property type="evidence" value="ECO:0007669"/>
    <property type="project" value="InterPro"/>
</dbReference>
<dbReference type="GO" id="GO:0005634">
    <property type="term" value="C:nucleus"/>
    <property type="evidence" value="ECO:0007669"/>
    <property type="project" value="TreeGrafter"/>
</dbReference>
<evidence type="ECO:0000259" key="14">
    <source>
        <dbReference type="PROSITE" id="PS50102"/>
    </source>
</evidence>
<reference evidence="16" key="2">
    <citation type="journal article" date="2014" name="Nat. Commun.">
        <title>The cavefish genome reveals candidate genes for eye loss.</title>
        <authorList>
            <person name="McGaugh S.E."/>
            <person name="Gross J.B."/>
            <person name="Aken B."/>
            <person name="Blin M."/>
            <person name="Borowsky R."/>
            <person name="Chalopin D."/>
            <person name="Hinaux H."/>
            <person name="Jeffery W.R."/>
            <person name="Keene A."/>
            <person name="Ma L."/>
            <person name="Minx P."/>
            <person name="Murphy D."/>
            <person name="O'Quin K.E."/>
            <person name="Retaux S."/>
            <person name="Rohner N."/>
            <person name="Searle S.M."/>
            <person name="Stahl B.A."/>
            <person name="Tabin C."/>
            <person name="Volff J.N."/>
            <person name="Yoshizawa M."/>
            <person name="Warren W.C."/>
        </authorList>
    </citation>
    <scope>NUCLEOTIDE SEQUENCE [LARGE SCALE GENOMIC DNA]</scope>
    <source>
        <strain evidence="16">female</strain>
    </source>
</reference>
<dbReference type="GO" id="GO:0005737">
    <property type="term" value="C:cytoplasm"/>
    <property type="evidence" value="ECO:0007669"/>
    <property type="project" value="UniProtKB-SubCell"/>
</dbReference>
<dbReference type="Ensembl" id="ENSAMXT00000046781.1">
    <property type="protein sequence ID" value="ENSAMXP00000031387.1"/>
    <property type="gene ID" value="ENSAMXG00000014189.2"/>
</dbReference>
<keyword evidence="6" id="KW-0677">Repeat</keyword>
<dbReference type="FunFam" id="3.30.70.330:FF:000054">
    <property type="entry name" value="Cytoplasmic polyadenylation element-binding protein 1"/>
    <property type="match status" value="1"/>
</dbReference>
<dbReference type="CDD" id="cd12723">
    <property type="entry name" value="RRM1_CPEB1"/>
    <property type="match status" value="1"/>
</dbReference>
<keyword evidence="3" id="KW-0963">Cytoplasm</keyword>
<feature type="signal peptide" evidence="13">
    <location>
        <begin position="1"/>
        <end position="15"/>
    </location>
</feature>
<dbReference type="InterPro" id="IPR034819">
    <property type="entry name" value="CPEB"/>
</dbReference>
<dbReference type="GeneTree" id="ENSGT00940000155524"/>
<reference evidence="15" key="3">
    <citation type="submission" date="2025-08" db="UniProtKB">
        <authorList>
            <consortium name="Ensembl"/>
        </authorList>
    </citation>
    <scope>IDENTIFICATION</scope>
</reference>
<feature type="chain" id="PRO_5017317657" evidence="13">
    <location>
        <begin position="16"/>
        <end position="558"/>
    </location>
</feature>
<dbReference type="GO" id="GO:0043022">
    <property type="term" value="F:ribosome binding"/>
    <property type="evidence" value="ECO:0007669"/>
    <property type="project" value="TreeGrafter"/>
</dbReference>
<keyword evidence="8" id="KW-0810">Translation regulation</keyword>
<sequence>MCFLCCSLLFYQIKALHPCEGQVGLSYSDKEIFSRMSTWLQNSLPFTWTLSAPSQTPLHYLTDLPEAGCSTVASRMPFCSQEQDASLDLPDITELSLGLQSLGLPCWDQPWTCPEPEPLAQPCSPATMLGLLKGPLGNALDRPPHNSLSQGSRGGGDLLEHFSSLACLSPAIESCSLLNSGSSSPVDSETSGISSGSDHLTSLRISPPMNFLLSGTQKDAVKLSVGHRDEHISPLAPTLPTVPEASLSKCWTKTSTWPTWDTLESPDHSFSIERKAQLHRQAAATNEATCTWTGQLPPRNYKNPLYSCKVFLGGVPWDVTEASLLNTFSVFGPLKVEWPGKDGKHPRCPPQGYVYLVFESEKSVKALLQACTQQHLHPADYLEYYYKMSSKRIRSKTVQVIPWVITDSNFVRCPSLRLFPSRTVFVGALHGMLNAEALAHIMEELFGGVTYAGIDTDKHKYPIGSGRVTFRNQKSYLKAVSAAFVEIKTSKFTKKVQIDPYLDDSMCQVCNSQPGPFFCRDQACFKYYCRSCWHWQHSMDLLNSHRPLMRNQRSLNSS</sequence>
<evidence type="ECO:0000256" key="10">
    <source>
        <dbReference type="ARBA" id="ARBA00055039"/>
    </source>
</evidence>
<feature type="region of interest" description="Disordered" evidence="12">
    <location>
        <begin position="134"/>
        <end position="154"/>
    </location>
</feature>
<organism evidence="15 16">
    <name type="scientific">Astyanax mexicanus</name>
    <name type="common">Blind cave fish</name>
    <name type="synonym">Astyanax fasciatus mexicanus</name>
    <dbReference type="NCBI Taxonomy" id="7994"/>
    <lineage>
        <taxon>Eukaryota</taxon>
        <taxon>Metazoa</taxon>
        <taxon>Chordata</taxon>
        <taxon>Craniata</taxon>
        <taxon>Vertebrata</taxon>
        <taxon>Euteleostomi</taxon>
        <taxon>Actinopterygii</taxon>
        <taxon>Neopterygii</taxon>
        <taxon>Teleostei</taxon>
        <taxon>Ostariophysi</taxon>
        <taxon>Characiformes</taxon>
        <taxon>Characoidei</taxon>
        <taxon>Acestrorhamphidae</taxon>
        <taxon>Acestrorhamphinae</taxon>
        <taxon>Astyanax</taxon>
    </lineage>
</organism>
<evidence type="ECO:0000256" key="5">
    <source>
        <dbReference type="ARBA" id="ARBA00022723"/>
    </source>
</evidence>
<dbReference type="GO" id="GO:2000766">
    <property type="term" value="P:negative regulation of cytoplasmic translation"/>
    <property type="evidence" value="ECO:0007669"/>
    <property type="project" value="TreeGrafter"/>
</dbReference>
<dbReference type="Bgee" id="ENSAMXG00000014189">
    <property type="expression patterns" value="Expressed in testis and 8 other cell types or tissues"/>
</dbReference>
<dbReference type="CDD" id="cd12725">
    <property type="entry name" value="RRM2_CPEB1"/>
    <property type="match status" value="1"/>
</dbReference>
<dbReference type="Gene3D" id="4.10.640.40">
    <property type="entry name" value="Cytoplasmic polyadenylation element-binding protein, ZZ domain"/>
    <property type="match status" value="1"/>
</dbReference>
<dbReference type="GO" id="GO:0006397">
    <property type="term" value="P:mRNA processing"/>
    <property type="evidence" value="ECO:0007669"/>
    <property type="project" value="UniProtKB-KW"/>
</dbReference>
<dbReference type="InterPro" id="IPR012677">
    <property type="entry name" value="Nucleotide-bd_a/b_plait_sf"/>
</dbReference>
<evidence type="ECO:0000256" key="3">
    <source>
        <dbReference type="ARBA" id="ARBA00022490"/>
    </source>
</evidence>
<dbReference type="SMART" id="SM00360">
    <property type="entry name" value="RRM"/>
    <property type="match status" value="2"/>
</dbReference>
<evidence type="ECO:0000256" key="2">
    <source>
        <dbReference type="ARBA" id="ARBA00010347"/>
    </source>
</evidence>
<dbReference type="InterPro" id="IPR038446">
    <property type="entry name" value="CEBP_ZZ_sf"/>
</dbReference>
<dbReference type="PANTHER" id="PTHR12566:SF9">
    <property type="entry name" value="CYTOPLASMIC POLYADENYLATION ELEMENT-BINDING PROTEIN 1"/>
    <property type="match status" value="1"/>
</dbReference>
<dbReference type="GO" id="GO:0046872">
    <property type="term" value="F:metal ion binding"/>
    <property type="evidence" value="ECO:0007669"/>
    <property type="project" value="UniProtKB-KW"/>
</dbReference>
<dbReference type="InterPro" id="IPR032292">
    <property type="entry name" value="CEBP1_N"/>
</dbReference>
<evidence type="ECO:0000256" key="8">
    <source>
        <dbReference type="ARBA" id="ARBA00022845"/>
    </source>
</evidence>
<dbReference type="Pfam" id="PF16367">
    <property type="entry name" value="RRM_7"/>
    <property type="match status" value="1"/>
</dbReference>
<reference evidence="16" key="1">
    <citation type="submission" date="2013-03" db="EMBL/GenBank/DDBJ databases">
        <authorList>
            <person name="Jeffery W."/>
            <person name="Warren W."/>
            <person name="Wilson R.K."/>
        </authorList>
    </citation>
    <scope>NUCLEOTIDE SEQUENCE</scope>
    <source>
        <strain evidence="16">female</strain>
    </source>
</reference>
<proteinExistence type="inferred from homology"/>
<dbReference type="AlphaFoldDB" id="A0A3B1IN85"/>
<keyword evidence="16" id="KW-1185">Reference proteome</keyword>
<dbReference type="GO" id="GO:0000900">
    <property type="term" value="F:mRNA regulatory element binding translation repressor activity"/>
    <property type="evidence" value="ECO:0007669"/>
    <property type="project" value="TreeGrafter"/>
</dbReference>
<keyword evidence="4" id="KW-0507">mRNA processing</keyword>
<evidence type="ECO:0000256" key="13">
    <source>
        <dbReference type="SAM" id="SignalP"/>
    </source>
</evidence>
<dbReference type="InterPro" id="IPR032296">
    <property type="entry name" value="CEBP_ZZ"/>
</dbReference>
<dbReference type="SUPFAM" id="SSF54928">
    <property type="entry name" value="RNA-binding domain, RBD"/>
    <property type="match status" value="1"/>
</dbReference>
<comment type="similarity">
    <text evidence="2">Belongs to the RRM CPEB family.</text>
</comment>
<keyword evidence="5" id="KW-0479">Metal-binding</keyword>
<comment type="function">
    <text evidence="10">Sequence-specific RNA-binding protein that regulates mRNA cytoplasmic polyadenylation and translation initiation during oocyte maturation and early development. Binds to the cytoplasmic polyadenylation element (CPE), an uridine-rich sequence element (consensus sequence 5'-UUUUUAU-3') within the mRNA 3'-UTR.</text>
</comment>
<protein>
    <submittedName>
        <fullName evidence="15">Cytoplasmic polyadenylation element binding protein 1a</fullName>
    </submittedName>
</protein>
<dbReference type="Pfam" id="PF16368">
    <property type="entry name" value="CEBP1_N"/>
    <property type="match status" value="1"/>
</dbReference>
<evidence type="ECO:0000313" key="15">
    <source>
        <dbReference type="Ensembl" id="ENSAMXP00000031387.1"/>
    </source>
</evidence>
<dbReference type="FunFam" id="3.30.70.330:FF:000086">
    <property type="entry name" value="Putative Cytoplasmic polyadenylation element-binding protein 1"/>
    <property type="match status" value="1"/>
</dbReference>
<evidence type="ECO:0000256" key="12">
    <source>
        <dbReference type="SAM" id="MobiDB-lite"/>
    </source>
</evidence>
<accession>A0A3B1IN85</accession>
<feature type="domain" description="RRM" evidence="14">
    <location>
        <begin position="308"/>
        <end position="400"/>
    </location>
</feature>
<dbReference type="GO" id="GO:0008135">
    <property type="term" value="F:translation factor activity, RNA binding"/>
    <property type="evidence" value="ECO:0007669"/>
    <property type="project" value="TreeGrafter"/>
</dbReference>
<evidence type="ECO:0000256" key="11">
    <source>
        <dbReference type="PROSITE-ProRule" id="PRU00176"/>
    </source>
</evidence>
<dbReference type="STRING" id="7994.ENSAMXP00000031387"/>
<comment type="subcellular location">
    <subcellularLocation>
        <location evidence="1">Cytoplasm</location>
    </subcellularLocation>
</comment>
<dbReference type="InParanoid" id="A0A3B1IN85"/>